<organism evidence="2 3">
    <name type="scientific">Rattus norvegicus</name>
    <name type="common">Rat</name>
    <dbReference type="NCBI Taxonomy" id="10116"/>
    <lineage>
        <taxon>Eukaryota</taxon>
        <taxon>Metazoa</taxon>
        <taxon>Chordata</taxon>
        <taxon>Craniata</taxon>
        <taxon>Vertebrata</taxon>
        <taxon>Euteleostomi</taxon>
        <taxon>Mammalia</taxon>
        <taxon>Eutheria</taxon>
        <taxon>Euarchontoglires</taxon>
        <taxon>Glires</taxon>
        <taxon>Rodentia</taxon>
        <taxon>Myomorpha</taxon>
        <taxon>Muroidea</taxon>
        <taxon>Muridae</taxon>
        <taxon>Murinae</taxon>
        <taxon>Rattus</taxon>
    </lineage>
</organism>
<evidence type="ECO:0000313" key="3">
    <source>
        <dbReference type="Proteomes" id="UP000234681"/>
    </source>
</evidence>
<dbReference type="EMBL" id="CH474092">
    <property type="protein sequence ID" value="EDL83662.1"/>
    <property type="molecule type" value="Genomic_DNA"/>
</dbReference>
<proteinExistence type="predicted"/>
<evidence type="ECO:0000256" key="1">
    <source>
        <dbReference type="SAM" id="MobiDB-lite"/>
    </source>
</evidence>
<dbReference type="Proteomes" id="UP000234681">
    <property type="component" value="Chromosome 9"/>
</dbReference>
<evidence type="ECO:0000313" key="2">
    <source>
        <dbReference type="EMBL" id="EDL83662.1"/>
    </source>
</evidence>
<reference evidence="3" key="1">
    <citation type="submission" date="2005-09" db="EMBL/GenBank/DDBJ databases">
        <authorList>
            <person name="Mural R.J."/>
            <person name="Li P.W."/>
            <person name="Adams M.D."/>
            <person name="Amanatides P.G."/>
            <person name="Baden-Tillson H."/>
            <person name="Barnstead M."/>
            <person name="Chin S.H."/>
            <person name="Dew I."/>
            <person name="Evans C.A."/>
            <person name="Ferriera S."/>
            <person name="Flanigan M."/>
            <person name="Fosler C."/>
            <person name="Glodek A."/>
            <person name="Gu Z."/>
            <person name="Holt R.A."/>
            <person name="Jennings D."/>
            <person name="Kraft C.L."/>
            <person name="Lu F."/>
            <person name="Nguyen T."/>
            <person name="Nusskern D.R."/>
            <person name="Pfannkoch C.M."/>
            <person name="Sitter C."/>
            <person name="Sutton G.G."/>
            <person name="Venter J.C."/>
            <person name="Wang Z."/>
            <person name="Woodage T."/>
            <person name="Zheng X.H."/>
            <person name="Zhong F."/>
        </authorList>
    </citation>
    <scope>NUCLEOTIDE SEQUENCE [LARGE SCALE GENOMIC DNA]</scope>
    <source>
        <strain>BN</strain>
        <strain evidence="3">Sprague-Dawley</strain>
    </source>
</reference>
<gene>
    <name evidence="2" type="primary">Hdgfrp2</name>
    <name evidence="2" type="ORF">rCG_45101</name>
</gene>
<feature type="region of interest" description="Disordered" evidence="1">
    <location>
        <begin position="1"/>
        <end position="20"/>
    </location>
</feature>
<sequence length="106" mass="12336">MVKPHPRRERTQKMEHRKTGRTWRMAPGVAPQKSCMTAHRTALTPPGLGMSIRTMRGCSWPLSLPMMMMRTAELQPLWPWCHVCPQPPREVLRCLYLWPGLFCLVL</sequence>
<dbReference type="AlphaFoldDB" id="A6KR01"/>
<accession>A6KR01</accession>
<protein>
    <submittedName>
        <fullName evidence="2">Hepatoma-derived growth factor, related protein 2, isoform CRA_d</fullName>
    </submittedName>
</protein>
<name>A6KR01_RAT</name>